<sequence>MEYKFGKVSVSTILTIFLGIQLVSIITNIISLCASTWIFPDSLLLTYEEKSIDTYYDKCLKYLGDEYEEYDDYDRIKELCDTLKIRYKVTVAYIVLIAFGMAFMAAWMFVIIKAIQGKFHLRYGILLGIISSLIQIVAIIQYVFNNKITFENVYSYSDSDYYGEAGDGPRLSVVICIINSLLVMALILIQKKLNKLRS</sequence>
<proteinExistence type="predicted"/>
<keyword evidence="1" id="KW-1133">Transmembrane helix</keyword>
<comment type="caution">
    <text evidence="2">The sequence shown here is derived from an EMBL/GenBank/DDBJ whole genome shotgun (WGS) entry which is preliminary data.</text>
</comment>
<feature type="transmembrane region" description="Helical" evidence="1">
    <location>
        <begin position="171"/>
        <end position="189"/>
    </location>
</feature>
<keyword evidence="3" id="KW-1185">Reference proteome</keyword>
<name>A0A1R2CQC5_9CILI</name>
<reference evidence="2 3" key="1">
    <citation type="submission" date="2016-11" db="EMBL/GenBank/DDBJ databases">
        <title>The macronuclear genome of Stentor coeruleus: a giant cell with tiny introns.</title>
        <authorList>
            <person name="Slabodnick M."/>
            <person name="Ruby J.G."/>
            <person name="Reiff S.B."/>
            <person name="Swart E.C."/>
            <person name="Gosai S."/>
            <person name="Prabakaran S."/>
            <person name="Witkowska E."/>
            <person name="Larue G.E."/>
            <person name="Fisher S."/>
            <person name="Freeman R.M."/>
            <person name="Gunawardena J."/>
            <person name="Chu W."/>
            <person name="Stover N.A."/>
            <person name="Gregory B.D."/>
            <person name="Nowacki M."/>
            <person name="Derisi J."/>
            <person name="Roy S.W."/>
            <person name="Marshall W.F."/>
            <person name="Sood P."/>
        </authorList>
    </citation>
    <scope>NUCLEOTIDE SEQUENCE [LARGE SCALE GENOMIC DNA]</scope>
    <source>
        <strain evidence="2">WM001</strain>
    </source>
</reference>
<feature type="transmembrane region" description="Helical" evidence="1">
    <location>
        <begin position="91"/>
        <end position="112"/>
    </location>
</feature>
<organism evidence="2 3">
    <name type="scientific">Stentor coeruleus</name>
    <dbReference type="NCBI Taxonomy" id="5963"/>
    <lineage>
        <taxon>Eukaryota</taxon>
        <taxon>Sar</taxon>
        <taxon>Alveolata</taxon>
        <taxon>Ciliophora</taxon>
        <taxon>Postciliodesmatophora</taxon>
        <taxon>Heterotrichea</taxon>
        <taxon>Heterotrichida</taxon>
        <taxon>Stentoridae</taxon>
        <taxon>Stentor</taxon>
    </lineage>
</organism>
<evidence type="ECO:0000313" key="3">
    <source>
        <dbReference type="Proteomes" id="UP000187209"/>
    </source>
</evidence>
<keyword evidence="1" id="KW-0472">Membrane</keyword>
<dbReference type="Proteomes" id="UP000187209">
    <property type="component" value="Unassembled WGS sequence"/>
</dbReference>
<accession>A0A1R2CQC5</accession>
<protein>
    <submittedName>
        <fullName evidence="2">Uncharacterized protein</fullName>
    </submittedName>
</protein>
<feature type="transmembrane region" description="Helical" evidence="1">
    <location>
        <begin position="124"/>
        <end position="144"/>
    </location>
</feature>
<keyword evidence="1" id="KW-0812">Transmembrane</keyword>
<feature type="transmembrane region" description="Helical" evidence="1">
    <location>
        <begin position="12"/>
        <end position="39"/>
    </location>
</feature>
<evidence type="ECO:0000256" key="1">
    <source>
        <dbReference type="SAM" id="Phobius"/>
    </source>
</evidence>
<gene>
    <name evidence="2" type="ORF">SteCoe_6357</name>
</gene>
<dbReference type="AlphaFoldDB" id="A0A1R2CQC5"/>
<dbReference type="EMBL" id="MPUH01000087">
    <property type="protein sequence ID" value="OMJ91185.1"/>
    <property type="molecule type" value="Genomic_DNA"/>
</dbReference>
<evidence type="ECO:0000313" key="2">
    <source>
        <dbReference type="EMBL" id="OMJ91185.1"/>
    </source>
</evidence>